<dbReference type="WBParaSite" id="TTAC_0001166101-mRNA-1">
    <property type="protein sequence ID" value="TTAC_0001166101-mRNA-1"/>
    <property type="gene ID" value="TTAC_0001166101"/>
</dbReference>
<dbReference type="EMBL" id="UYWX01026479">
    <property type="protein sequence ID" value="VDM37697.1"/>
    <property type="molecule type" value="Genomic_DNA"/>
</dbReference>
<feature type="signal peptide" evidence="1">
    <location>
        <begin position="1"/>
        <end position="19"/>
    </location>
</feature>
<accession>A0A0R3XDN4</accession>
<name>A0A0R3XDN4_HYDTA</name>
<reference evidence="2 3" key="2">
    <citation type="submission" date="2018-11" db="EMBL/GenBank/DDBJ databases">
        <authorList>
            <consortium name="Pathogen Informatics"/>
        </authorList>
    </citation>
    <scope>NUCLEOTIDE SEQUENCE [LARGE SCALE GENOMIC DNA]</scope>
</reference>
<keyword evidence="1" id="KW-0732">Signal</keyword>
<reference evidence="4" key="1">
    <citation type="submission" date="2017-02" db="UniProtKB">
        <authorList>
            <consortium name="WormBaseParasite"/>
        </authorList>
    </citation>
    <scope>IDENTIFICATION</scope>
</reference>
<protein>
    <submittedName>
        <fullName evidence="4">Peptide</fullName>
    </submittedName>
</protein>
<dbReference type="Proteomes" id="UP000274429">
    <property type="component" value="Unassembled WGS sequence"/>
</dbReference>
<evidence type="ECO:0000256" key="1">
    <source>
        <dbReference type="SAM" id="SignalP"/>
    </source>
</evidence>
<dbReference type="AlphaFoldDB" id="A0A0R3XDN4"/>
<evidence type="ECO:0000313" key="4">
    <source>
        <dbReference type="WBParaSite" id="TTAC_0001166101-mRNA-1"/>
    </source>
</evidence>
<evidence type="ECO:0000313" key="3">
    <source>
        <dbReference type="Proteomes" id="UP000274429"/>
    </source>
</evidence>
<keyword evidence="3" id="KW-1185">Reference proteome</keyword>
<sequence>MLLRLSLIILLTLPTALEAAGENATEMDELEAYMDAIKRGEGVRGTTPFFFD</sequence>
<organism evidence="4">
    <name type="scientific">Hydatigena taeniaeformis</name>
    <name type="common">Feline tapeworm</name>
    <name type="synonym">Taenia taeniaeformis</name>
    <dbReference type="NCBI Taxonomy" id="6205"/>
    <lineage>
        <taxon>Eukaryota</taxon>
        <taxon>Metazoa</taxon>
        <taxon>Spiralia</taxon>
        <taxon>Lophotrochozoa</taxon>
        <taxon>Platyhelminthes</taxon>
        <taxon>Cestoda</taxon>
        <taxon>Eucestoda</taxon>
        <taxon>Cyclophyllidea</taxon>
        <taxon>Taeniidae</taxon>
        <taxon>Hydatigera</taxon>
    </lineage>
</organism>
<gene>
    <name evidence="2" type="ORF">TTAC_LOCUS11644</name>
</gene>
<evidence type="ECO:0000313" key="2">
    <source>
        <dbReference type="EMBL" id="VDM37697.1"/>
    </source>
</evidence>
<proteinExistence type="predicted"/>
<feature type="chain" id="PRO_5043133323" evidence="1">
    <location>
        <begin position="20"/>
        <end position="52"/>
    </location>
</feature>